<dbReference type="PANTHER" id="PTHR43022:SF1">
    <property type="entry name" value="PROTEIN SMF"/>
    <property type="match status" value="1"/>
</dbReference>
<evidence type="ECO:0000313" key="4">
    <source>
        <dbReference type="Proteomes" id="UP001595882"/>
    </source>
</evidence>
<sequence length="301" mass="34177">MEKVSWRLIHLHQIHGITRQLIWKILKADPSLTSIYQWTNDEWIKLFNISDNQVWKIKANLLNKELQRNIVKQAKKYNILTIFDHQYPPQLRNIPDPPLVLYTTGDISLLNQTPNLSVVGTRYPSENAKNLMNQLLRPILKKRWIIVSGMATGIDGYAHELALAYNSPTIAVLGSGFEHIYPNQHLTLFNEIASKGLVISEYPPYTPPQKYHFPERNRIISGLTFGTIVIEAKTKSGSLITVDQALEQGRDVLAVPGSILKNTSEGCNQLIQDGAKLVQTANDIESEWEDSKMKWAKITSL</sequence>
<dbReference type="Proteomes" id="UP001595882">
    <property type="component" value="Unassembled WGS sequence"/>
</dbReference>
<dbReference type="EMBL" id="JBHSDT010000008">
    <property type="protein sequence ID" value="MFC4404592.1"/>
    <property type="molecule type" value="Genomic_DNA"/>
</dbReference>
<dbReference type="SUPFAM" id="SSF102405">
    <property type="entry name" value="MCP/YpsA-like"/>
    <property type="match status" value="1"/>
</dbReference>
<feature type="domain" description="Smf/DprA SLOG" evidence="2">
    <location>
        <begin position="79"/>
        <end position="287"/>
    </location>
</feature>
<dbReference type="NCBIfam" id="TIGR00732">
    <property type="entry name" value="dprA"/>
    <property type="match status" value="1"/>
</dbReference>
<dbReference type="InterPro" id="IPR003488">
    <property type="entry name" value="DprA"/>
</dbReference>
<gene>
    <name evidence="3" type="primary">dprA</name>
    <name evidence="3" type="ORF">ACFOY7_16110</name>
</gene>
<protein>
    <submittedName>
        <fullName evidence="3">DNA-processing protein DprA</fullName>
    </submittedName>
</protein>
<dbReference type="RefSeq" id="WP_390253397.1">
    <property type="nucleotide sequence ID" value="NZ_JBHSDT010000008.1"/>
</dbReference>
<dbReference type="PANTHER" id="PTHR43022">
    <property type="entry name" value="PROTEIN SMF"/>
    <property type="match status" value="1"/>
</dbReference>
<dbReference type="Gene3D" id="3.40.50.450">
    <property type="match status" value="1"/>
</dbReference>
<evidence type="ECO:0000256" key="1">
    <source>
        <dbReference type="ARBA" id="ARBA00006525"/>
    </source>
</evidence>
<evidence type="ECO:0000313" key="3">
    <source>
        <dbReference type="EMBL" id="MFC4404592.1"/>
    </source>
</evidence>
<name>A0ABV8WXI7_9BACI</name>
<comment type="similarity">
    <text evidence="1">Belongs to the DprA/Smf family.</text>
</comment>
<organism evidence="3 4">
    <name type="scientific">Gracilibacillus xinjiangensis</name>
    <dbReference type="NCBI Taxonomy" id="1193282"/>
    <lineage>
        <taxon>Bacteria</taxon>
        <taxon>Bacillati</taxon>
        <taxon>Bacillota</taxon>
        <taxon>Bacilli</taxon>
        <taxon>Bacillales</taxon>
        <taxon>Bacillaceae</taxon>
        <taxon>Gracilibacillus</taxon>
    </lineage>
</organism>
<keyword evidence="4" id="KW-1185">Reference proteome</keyword>
<evidence type="ECO:0000259" key="2">
    <source>
        <dbReference type="Pfam" id="PF02481"/>
    </source>
</evidence>
<proteinExistence type="inferred from homology"/>
<accession>A0ABV8WXI7</accession>
<dbReference type="Pfam" id="PF02481">
    <property type="entry name" value="DNA_processg_A"/>
    <property type="match status" value="1"/>
</dbReference>
<comment type="caution">
    <text evidence="3">The sequence shown here is derived from an EMBL/GenBank/DDBJ whole genome shotgun (WGS) entry which is preliminary data.</text>
</comment>
<reference evidence="4" key="1">
    <citation type="journal article" date="2019" name="Int. J. Syst. Evol. Microbiol.">
        <title>The Global Catalogue of Microorganisms (GCM) 10K type strain sequencing project: providing services to taxonomists for standard genome sequencing and annotation.</title>
        <authorList>
            <consortium name="The Broad Institute Genomics Platform"/>
            <consortium name="The Broad Institute Genome Sequencing Center for Infectious Disease"/>
            <person name="Wu L."/>
            <person name="Ma J."/>
        </authorList>
    </citation>
    <scope>NUCLEOTIDE SEQUENCE [LARGE SCALE GENOMIC DNA]</scope>
    <source>
        <strain evidence="4">CCUG 37865</strain>
    </source>
</reference>
<dbReference type="InterPro" id="IPR057666">
    <property type="entry name" value="DrpA_SLOG"/>
</dbReference>